<dbReference type="OrthoDB" id="19859at2759"/>
<sequence length="95" mass="10538">MEIDFEEYQIKKENQLDISMTITMIINVKIVKVINGIHISKNEGDIIVIGEANNSGSKSKLTITTFIALTIHSFEDGVEISSAFSSSQHVGLWLL</sequence>
<dbReference type="InParanoid" id="F0ZYU6"/>
<gene>
    <name evidence="1" type="ORF">DICPUDRAFT_157324</name>
</gene>
<dbReference type="EMBL" id="GL871293">
    <property type="protein sequence ID" value="EGC30881.1"/>
    <property type="molecule type" value="Genomic_DNA"/>
</dbReference>
<dbReference type="GeneID" id="10508470"/>
<keyword evidence="2" id="KW-1185">Reference proteome</keyword>
<reference evidence="2" key="1">
    <citation type="journal article" date="2011" name="Genome Biol.">
        <title>Comparative genomics of the social amoebae Dictyostelium discoideum and Dictyostelium purpureum.</title>
        <authorList>
            <consortium name="US DOE Joint Genome Institute (JGI-PGF)"/>
            <person name="Sucgang R."/>
            <person name="Kuo A."/>
            <person name="Tian X."/>
            <person name="Salerno W."/>
            <person name="Parikh A."/>
            <person name="Feasley C.L."/>
            <person name="Dalin E."/>
            <person name="Tu H."/>
            <person name="Huang E."/>
            <person name="Barry K."/>
            <person name="Lindquist E."/>
            <person name="Shapiro H."/>
            <person name="Bruce D."/>
            <person name="Schmutz J."/>
            <person name="Salamov A."/>
            <person name="Fey P."/>
            <person name="Gaudet P."/>
            <person name="Anjard C."/>
            <person name="Babu M.M."/>
            <person name="Basu S."/>
            <person name="Bushmanova Y."/>
            <person name="van der Wel H."/>
            <person name="Katoh-Kurasawa M."/>
            <person name="Dinh C."/>
            <person name="Coutinho P.M."/>
            <person name="Saito T."/>
            <person name="Elias M."/>
            <person name="Schaap P."/>
            <person name="Kay R.R."/>
            <person name="Henrissat B."/>
            <person name="Eichinger L."/>
            <person name="Rivero F."/>
            <person name="Putnam N.H."/>
            <person name="West C.M."/>
            <person name="Loomis W.F."/>
            <person name="Chisholm R.L."/>
            <person name="Shaulsky G."/>
            <person name="Strassmann J.E."/>
            <person name="Queller D.C."/>
            <person name="Kuspa A."/>
            <person name="Grigoriev I.V."/>
        </authorList>
    </citation>
    <scope>NUCLEOTIDE SEQUENCE [LARGE SCALE GENOMIC DNA]</scope>
    <source>
        <strain evidence="2">QSDP1</strain>
    </source>
</reference>
<dbReference type="Proteomes" id="UP000001064">
    <property type="component" value="Unassembled WGS sequence"/>
</dbReference>
<accession>F0ZYU6</accession>
<proteinExistence type="predicted"/>
<evidence type="ECO:0000313" key="2">
    <source>
        <dbReference type="Proteomes" id="UP000001064"/>
    </source>
</evidence>
<organism evidence="1 2">
    <name type="scientific">Dictyostelium purpureum</name>
    <name type="common">Slime mold</name>
    <dbReference type="NCBI Taxonomy" id="5786"/>
    <lineage>
        <taxon>Eukaryota</taxon>
        <taxon>Amoebozoa</taxon>
        <taxon>Evosea</taxon>
        <taxon>Eumycetozoa</taxon>
        <taxon>Dictyostelia</taxon>
        <taxon>Dictyosteliales</taxon>
        <taxon>Dictyosteliaceae</taxon>
        <taxon>Dictyostelium</taxon>
    </lineage>
</organism>
<dbReference type="AlphaFoldDB" id="F0ZYU6"/>
<dbReference type="VEuPathDB" id="AmoebaDB:DICPUDRAFT_157324"/>
<dbReference type="RefSeq" id="XP_003292586.1">
    <property type="nucleotide sequence ID" value="XM_003292538.1"/>
</dbReference>
<protein>
    <submittedName>
        <fullName evidence="1">Uncharacterized protein</fullName>
    </submittedName>
</protein>
<dbReference type="KEGG" id="dpp:DICPUDRAFT_157324"/>
<evidence type="ECO:0000313" key="1">
    <source>
        <dbReference type="EMBL" id="EGC30881.1"/>
    </source>
</evidence>
<name>F0ZYU6_DICPU</name>